<dbReference type="AlphaFoldDB" id="A0A9D4YX51"/>
<comment type="caution">
    <text evidence="2">The sequence shown here is derived from an EMBL/GenBank/DDBJ whole genome shotgun (WGS) entry which is preliminary data.</text>
</comment>
<keyword evidence="3" id="KW-1185">Reference proteome</keyword>
<reference evidence="2" key="1">
    <citation type="journal article" date="2019" name="Plant J.">
        <title>Chlorella vulgaris genome assembly and annotation reveals the molecular basis for metabolic acclimation to high light conditions.</title>
        <authorList>
            <person name="Cecchin M."/>
            <person name="Marcolungo L."/>
            <person name="Rossato M."/>
            <person name="Girolomoni L."/>
            <person name="Cosentino E."/>
            <person name="Cuine S."/>
            <person name="Li-Beisson Y."/>
            <person name="Delledonne M."/>
            <person name="Ballottari M."/>
        </authorList>
    </citation>
    <scope>NUCLEOTIDE SEQUENCE</scope>
    <source>
        <strain evidence="2">211/11P</strain>
    </source>
</reference>
<dbReference type="Proteomes" id="UP001055712">
    <property type="component" value="Unassembled WGS sequence"/>
</dbReference>
<sequence>MQPSLVLWAAAESRVPPKPSTSGSAPGGAAHKPYTVPPGYKAPTLGEQFRYAALRHPYSRYGYVAAVAMGLLGWAVASGEKKPGRQLDGGGTVESSSSKT</sequence>
<gene>
    <name evidence="2" type="ORF">D9Q98_009165</name>
</gene>
<proteinExistence type="predicted"/>
<organism evidence="2 3">
    <name type="scientific">Chlorella vulgaris</name>
    <name type="common">Green alga</name>
    <dbReference type="NCBI Taxonomy" id="3077"/>
    <lineage>
        <taxon>Eukaryota</taxon>
        <taxon>Viridiplantae</taxon>
        <taxon>Chlorophyta</taxon>
        <taxon>core chlorophytes</taxon>
        <taxon>Trebouxiophyceae</taxon>
        <taxon>Chlorellales</taxon>
        <taxon>Chlorellaceae</taxon>
        <taxon>Chlorella clade</taxon>
        <taxon>Chlorella</taxon>
    </lineage>
</organism>
<feature type="region of interest" description="Disordered" evidence="1">
    <location>
        <begin position="11"/>
        <end position="37"/>
    </location>
</feature>
<name>A0A9D4YX51_CHLVU</name>
<dbReference type="OrthoDB" id="10400863at2759"/>
<protein>
    <submittedName>
        <fullName evidence="2">Uncharacterized protein</fullName>
    </submittedName>
</protein>
<accession>A0A9D4YX51</accession>
<dbReference type="EMBL" id="SIDB01000007">
    <property type="protein sequence ID" value="KAI3430753.1"/>
    <property type="molecule type" value="Genomic_DNA"/>
</dbReference>
<evidence type="ECO:0000313" key="2">
    <source>
        <dbReference type="EMBL" id="KAI3430753.1"/>
    </source>
</evidence>
<evidence type="ECO:0000313" key="3">
    <source>
        <dbReference type="Proteomes" id="UP001055712"/>
    </source>
</evidence>
<evidence type="ECO:0000256" key="1">
    <source>
        <dbReference type="SAM" id="MobiDB-lite"/>
    </source>
</evidence>
<reference evidence="2" key="2">
    <citation type="submission" date="2020-11" db="EMBL/GenBank/DDBJ databases">
        <authorList>
            <person name="Cecchin M."/>
            <person name="Marcolungo L."/>
            <person name="Rossato M."/>
            <person name="Girolomoni L."/>
            <person name="Cosentino E."/>
            <person name="Cuine S."/>
            <person name="Li-Beisson Y."/>
            <person name="Delledonne M."/>
            <person name="Ballottari M."/>
        </authorList>
    </citation>
    <scope>NUCLEOTIDE SEQUENCE</scope>
    <source>
        <strain evidence="2">211/11P</strain>
        <tissue evidence="2">Whole cell</tissue>
    </source>
</reference>
<feature type="region of interest" description="Disordered" evidence="1">
    <location>
        <begin position="80"/>
        <end position="100"/>
    </location>
</feature>